<evidence type="ECO:0000256" key="5">
    <source>
        <dbReference type="ARBA" id="ARBA00022741"/>
    </source>
</evidence>
<dbReference type="FunFam" id="3.40.50.300:FF:002615">
    <property type="entry name" value="ABC transporter"/>
    <property type="match status" value="1"/>
</dbReference>
<keyword evidence="5" id="KW-0547">Nucleotide-binding</keyword>
<dbReference type="Proteomes" id="UP000639772">
    <property type="component" value="Chromosome 1"/>
</dbReference>
<name>A0A835SHF8_VANPL</name>
<organism evidence="10 11">
    <name type="scientific">Vanilla planifolia</name>
    <name type="common">Vanilla</name>
    <dbReference type="NCBI Taxonomy" id="51239"/>
    <lineage>
        <taxon>Eukaryota</taxon>
        <taxon>Viridiplantae</taxon>
        <taxon>Streptophyta</taxon>
        <taxon>Embryophyta</taxon>
        <taxon>Tracheophyta</taxon>
        <taxon>Spermatophyta</taxon>
        <taxon>Magnoliopsida</taxon>
        <taxon>Liliopsida</taxon>
        <taxon>Asparagales</taxon>
        <taxon>Orchidaceae</taxon>
        <taxon>Vanilloideae</taxon>
        <taxon>Vanilleae</taxon>
        <taxon>Vanilla</taxon>
    </lineage>
</organism>
<accession>A0A835SHF8</accession>
<keyword evidence="7" id="KW-1133">Transmembrane helix</keyword>
<dbReference type="InterPro" id="IPR003593">
    <property type="entry name" value="AAA+_ATPase"/>
</dbReference>
<dbReference type="Gene3D" id="3.40.50.300">
    <property type="entry name" value="P-loop containing nucleotide triphosphate hydrolases"/>
    <property type="match status" value="1"/>
</dbReference>
<dbReference type="GO" id="GO:0016020">
    <property type="term" value="C:membrane"/>
    <property type="evidence" value="ECO:0007669"/>
    <property type="project" value="UniProtKB-SubCell"/>
</dbReference>
<dbReference type="Pfam" id="PF00005">
    <property type="entry name" value="ABC_tran"/>
    <property type="match status" value="1"/>
</dbReference>
<dbReference type="OrthoDB" id="2019762at2759"/>
<evidence type="ECO:0000259" key="9">
    <source>
        <dbReference type="PROSITE" id="PS50893"/>
    </source>
</evidence>
<feature type="domain" description="ABC transporter" evidence="9">
    <location>
        <begin position="17"/>
        <end position="270"/>
    </location>
</feature>
<sequence length="324" mass="35848">MSTRSRMMALPFVPLPITFQDVQYFIDTPKEMVAQGYPEKKLKLLCDINGAFHPGKLSAIMGVTGAGKTTLLDVISGRVTEGTIEGEIRIGGNLKVQETFVRMLGYCEQTDIHSPHITVEESITFSAWLRLPPEVDSKTRKDFVTEVLETVELDGNKDSLVGLPGINGLSTEQRKRLTIAVELVSNPSIILMDEPTSGLDARAAAIVMRTVKKVAETGRTVACTIHQPSIDIFETFDELILMKRGGQLIYSGPIGQQSRKVIEYFETIPGIPKIMDNYNPATWVMEVTSTSLEAQLSIDFTGIYKESDLHRLNTELYSGSMEEA</sequence>
<dbReference type="PANTHER" id="PTHR48040">
    <property type="entry name" value="PLEIOTROPIC DRUG RESISTANCE PROTEIN 1-LIKE ISOFORM X1"/>
    <property type="match status" value="1"/>
</dbReference>
<dbReference type="InterPro" id="IPR027417">
    <property type="entry name" value="P-loop_NTPase"/>
</dbReference>
<dbReference type="EMBL" id="JADCNM010000001">
    <property type="protein sequence ID" value="KAG0503912.1"/>
    <property type="molecule type" value="Genomic_DNA"/>
</dbReference>
<keyword evidence="3" id="KW-0813">Transport</keyword>
<dbReference type="PANTHER" id="PTHR48040:SF18">
    <property type="entry name" value="PLEIOTROPIC DRUG RESISTANCE PROTEIN 3-LIKE ISOFORM X1"/>
    <property type="match status" value="1"/>
</dbReference>
<dbReference type="GO" id="GO:0005524">
    <property type="term" value="F:ATP binding"/>
    <property type="evidence" value="ECO:0007669"/>
    <property type="project" value="UniProtKB-KW"/>
</dbReference>
<dbReference type="SMART" id="SM00382">
    <property type="entry name" value="AAA"/>
    <property type="match status" value="1"/>
</dbReference>
<proteinExistence type="inferred from homology"/>
<dbReference type="InterPro" id="IPR003439">
    <property type="entry name" value="ABC_transporter-like_ATP-bd"/>
</dbReference>
<evidence type="ECO:0000256" key="1">
    <source>
        <dbReference type="ARBA" id="ARBA00004141"/>
    </source>
</evidence>
<reference evidence="10 11" key="1">
    <citation type="journal article" date="2020" name="Nat. Food">
        <title>A phased Vanilla planifolia genome enables genetic improvement of flavour and production.</title>
        <authorList>
            <person name="Hasing T."/>
            <person name="Tang H."/>
            <person name="Brym M."/>
            <person name="Khazi F."/>
            <person name="Huang T."/>
            <person name="Chambers A.H."/>
        </authorList>
    </citation>
    <scope>NUCLEOTIDE SEQUENCE [LARGE SCALE GENOMIC DNA]</scope>
    <source>
        <tissue evidence="10">Leaf</tissue>
    </source>
</reference>
<protein>
    <recommendedName>
        <fullName evidence="9">ABC transporter domain-containing protein</fullName>
    </recommendedName>
</protein>
<evidence type="ECO:0000313" key="10">
    <source>
        <dbReference type="EMBL" id="KAG0503912.1"/>
    </source>
</evidence>
<comment type="similarity">
    <text evidence="2">Belongs to the ABC transporter superfamily. ABCG family. PDR (TC 3.A.1.205) subfamily.</text>
</comment>
<dbReference type="GO" id="GO:0016887">
    <property type="term" value="F:ATP hydrolysis activity"/>
    <property type="evidence" value="ECO:0007669"/>
    <property type="project" value="InterPro"/>
</dbReference>
<evidence type="ECO:0000256" key="6">
    <source>
        <dbReference type="ARBA" id="ARBA00022840"/>
    </source>
</evidence>
<dbReference type="PROSITE" id="PS50893">
    <property type="entry name" value="ABC_TRANSPORTER_2"/>
    <property type="match status" value="1"/>
</dbReference>
<dbReference type="FunFam" id="3.40.50.300:FF:003489">
    <property type="entry name" value="ABC transporter G family member 39"/>
    <property type="match status" value="1"/>
</dbReference>
<keyword evidence="8" id="KW-0472">Membrane</keyword>
<gene>
    <name evidence="10" type="ORF">HPP92_003984</name>
</gene>
<dbReference type="GO" id="GO:0140359">
    <property type="term" value="F:ABC-type transporter activity"/>
    <property type="evidence" value="ECO:0007669"/>
    <property type="project" value="InterPro"/>
</dbReference>
<keyword evidence="4" id="KW-0812">Transmembrane</keyword>
<comment type="caution">
    <text evidence="10">The sequence shown here is derived from an EMBL/GenBank/DDBJ whole genome shotgun (WGS) entry which is preliminary data.</text>
</comment>
<evidence type="ECO:0000256" key="3">
    <source>
        <dbReference type="ARBA" id="ARBA00022448"/>
    </source>
</evidence>
<evidence type="ECO:0000256" key="7">
    <source>
        <dbReference type="ARBA" id="ARBA00022989"/>
    </source>
</evidence>
<keyword evidence="6" id="KW-0067">ATP-binding</keyword>
<dbReference type="CDD" id="cd03232">
    <property type="entry name" value="ABCG_PDR_domain2"/>
    <property type="match status" value="1"/>
</dbReference>
<evidence type="ECO:0000313" key="11">
    <source>
        <dbReference type="Proteomes" id="UP000639772"/>
    </source>
</evidence>
<comment type="subcellular location">
    <subcellularLocation>
        <location evidence="1">Membrane</location>
        <topology evidence="1">Multi-pass membrane protein</topology>
    </subcellularLocation>
</comment>
<evidence type="ECO:0000256" key="8">
    <source>
        <dbReference type="ARBA" id="ARBA00023136"/>
    </source>
</evidence>
<dbReference type="AlphaFoldDB" id="A0A835SHF8"/>
<evidence type="ECO:0000256" key="2">
    <source>
        <dbReference type="ARBA" id="ARBA00006012"/>
    </source>
</evidence>
<dbReference type="InterPro" id="IPR034003">
    <property type="entry name" value="ABCG_PDR_2"/>
</dbReference>
<dbReference type="SUPFAM" id="SSF52540">
    <property type="entry name" value="P-loop containing nucleoside triphosphate hydrolases"/>
    <property type="match status" value="1"/>
</dbReference>
<dbReference type="InterPro" id="IPR043926">
    <property type="entry name" value="ABCG_dom"/>
</dbReference>
<evidence type="ECO:0000256" key="4">
    <source>
        <dbReference type="ARBA" id="ARBA00022692"/>
    </source>
</evidence>
<dbReference type="Pfam" id="PF19055">
    <property type="entry name" value="ABC2_membrane_7"/>
    <property type="match status" value="1"/>
</dbReference>